<dbReference type="OrthoDB" id="5415592at2759"/>
<comment type="subcellular location">
    <subcellularLocation>
        <location evidence="1">Secreted</location>
        <location evidence="1">Cell wall</location>
    </subcellularLocation>
</comment>
<proteinExistence type="inferred from homology"/>
<name>A0A8I2ZH74_VERLO</name>
<dbReference type="Proteomes" id="UP000689129">
    <property type="component" value="Unassembled WGS sequence"/>
</dbReference>
<evidence type="ECO:0000256" key="3">
    <source>
        <dbReference type="ARBA" id="ARBA00022525"/>
    </source>
</evidence>
<evidence type="ECO:0000259" key="8">
    <source>
        <dbReference type="Pfam" id="PF22799"/>
    </source>
</evidence>
<keyword evidence="5" id="KW-0677">Repeat</keyword>
<organism evidence="9 10">
    <name type="scientific">Verticillium longisporum</name>
    <name type="common">Verticillium dahliae var. longisporum</name>
    <dbReference type="NCBI Taxonomy" id="100787"/>
    <lineage>
        <taxon>Eukaryota</taxon>
        <taxon>Fungi</taxon>
        <taxon>Dikarya</taxon>
        <taxon>Ascomycota</taxon>
        <taxon>Pezizomycotina</taxon>
        <taxon>Sordariomycetes</taxon>
        <taxon>Hypocreomycetidae</taxon>
        <taxon>Glomerellales</taxon>
        <taxon>Plectosphaerellaceae</taxon>
        <taxon>Verticillium</taxon>
    </lineage>
</organism>
<feature type="compositionally biased region" description="Basic and acidic residues" evidence="7">
    <location>
        <begin position="271"/>
        <end position="284"/>
    </location>
</feature>
<dbReference type="AlphaFoldDB" id="A0A8I2ZH74"/>
<evidence type="ECO:0000256" key="6">
    <source>
        <dbReference type="ARBA" id="ARBA00038219"/>
    </source>
</evidence>
<feature type="compositionally biased region" description="Pro residues" evidence="7">
    <location>
        <begin position="247"/>
        <end position="269"/>
    </location>
</feature>
<comment type="similarity">
    <text evidence="6">Belongs to the PIR protein family.</text>
</comment>
<feature type="compositionally biased region" description="Pro residues" evidence="7">
    <location>
        <begin position="285"/>
        <end position="314"/>
    </location>
</feature>
<dbReference type="PANTHER" id="PTHR47254">
    <property type="entry name" value="CELL WALL MANNOPROTEIN CIS3-RELATED"/>
    <property type="match status" value="1"/>
</dbReference>
<evidence type="ECO:0000256" key="4">
    <source>
        <dbReference type="ARBA" id="ARBA00022729"/>
    </source>
</evidence>
<evidence type="ECO:0000256" key="5">
    <source>
        <dbReference type="ARBA" id="ARBA00022737"/>
    </source>
</evidence>
<evidence type="ECO:0000256" key="2">
    <source>
        <dbReference type="ARBA" id="ARBA00022512"/>
    </source>
</evidence>
<feature type="domain" description="Cell wall mannoprotein PIR1-like C-terminal" evidence="8">
    <location>
        <begin position="77"/>
        <end position="150"/>
    </location>
</feature>
<dbReference type="Pfam" id="PF00399">
    <property type="entry name" value="PIR"/>
    <property type="match status" value="1"/>
</dbReference>
<comment type="caution">
    <text evidence="9">The sequence shown here is derived from an EMBL/GenBank/DDBJ whole genome shotgun (WGS) entry which is preliminary data.</text>
</comment>
<dbReference type="InterPro" id="IPR000420">
    <property type="entry name" value="Yeast_PIR_rpt"/>
</dbReference>
<evidence type="ECO:0000256" key="1">
    <source>
        <dbReference type="ARBA" id="ARBA00004191"/>
    </source>
</evidence>
<feature type="compositionally biased region" description="Pro residues" evidence="7">
    <location>
        <begin position="195"/>
        <end position="218"/>
    </location>
</feature>
<gene>
    <name evidence="9" type="ORF">HYQ45_009953</name>
</gene>
<dbReference type="PANTHER" id="PTHR47254:SF1">
    <property type="entry name" value="CELL WALL MANNOPROTEIN CIS3-RELATED"/>
    <property type="match status" value="1"/>
</dbReference>
<dbReference type="Pfam" id="PF22799">
    <property type="entry name" value="PIR1-like_C"/>
    <property type="match status" value="1"/>
</dbReference>
<dbReference type="GO" id="GO:0009277">
    <property type="term" value="C:fungal-type cell wall"/>
    <property type="evidence" value="ECO:0007669"/>
    <property type="project" value="TreeGrafter"/>
</dbReference>
<evidence type="ECO:0000313" key="10">
    <source>
        <dbReference type="Proteomes" id="UP000689129"/>
    </source>
</evidence>
<feature type="compositionally biased region" description="Pro residues" evidence="7">
    <location>
        <begin position="334"/>
        <end position="364"/>
    </location>
</feature>
<feature type="compositionally biased region" description="Polar residues" evidence="7">
    <location>
        <begin position="322"/>
        <end position="331"/>
    </location>
</feature>
<feature type="region of interest" description="Disordered" evidence="7">
    <location>
        <begin position="165"/>
        <end position="407"/>
    </location>
</feature>
<sequence>MKNTPVVLAAMVGTAMAAPQSQKAPAASAPAGCSTTYADSFEISVVAAPEEVKRLEIRDAASCAGAPGSLVVNLKDGVLTDSKDRTGSIVANYQFQFDGPAQPDAIYTSGFAVCDDNLLALGDQKTFFKCNSGSFANLYDRNWAPQCSPVALYVRSCGKTKRSAQADYGAAPEPATPSSHPVTQIDDGQLQVPTGEPPKPPTQPTYPAPEPQPVPSTPAEPEHPPAEPSKPAEPVYPPVEPSKPAEPVYPPVEPSKPAEPPVYPEPSTPAEPEHPPAEPSKPAEPEYPPTEPSKPAEPPVYPEPTAPVEPTHPAPEPEHPVTQISDGQIQVPTGEPPSPPVETHPAPPPAPPVDTQPVPPPAPPVETTHPVPVPPVETSYPVPPSNTTTPLVVSPPVESGPIEASSGRVIPGSIAALAIGAMGAFFLL</sequence>
<keyword evidence="2" id="KW-0134">Cell wall</keyword>
<evidence type="ECO:0000313" key="9">
    <source>
        <dbReference type="EMBL" id="KAG7131456.1"/>
    </source>
</evidence>
<reference evidence="9" key="1">
    <citation type="journal article" date="2021" name="Mol. Plant Pathol.">
        <title>A 20-kb lineage-specific genomic region tames virulence in pathogenic amphidiploid Verticillium longisporum.</title>
        <authorList>
            <person name="Harting R."/>
            <person name="Starke J."/>
            <person name="Kusch H."/>
            <person name="Poggeler S."/>
            <person name="Maurus I."/>
            <person name="Schluter R."/>
            <person name="Landesfeind M."/>
            <person name="Bulla I."/>
            <person name="Nowrousian M."/>
            <person name="de Jonge R."/>
            <person name="Stahlhut G."/>
            <person name="Hoff K.J."/>
            <person name="Asshauer K.P."/>
            <person name="Thurmer A."/>
            <person name="Stanke M."/>
            <person name="Daniel R."/>
            <person name="Morgenstern B."/>
            <person name="Thomma B.P.H.J."/>
            <person name="Kronstad J.W."/>
            <person name="Braus-Stromeyer S.A."/>
            <person name="Braus G.H."/>
        </authorList>
    </citation>
    <scope>NUCLEOTIDE SEQUENCE</scope>
    <source>
        <strain evidence="9">Vl32</strain>
    </source>
</reference>
<dbReference type="GO" id="GO:0005199">
    <property type="term" value="F:structural constituent of cell wall"/>
    <property type="evidence" value="ECO:0007669"/>
    <property type="project" value="InterPro"/>
</dbReference>
<protein>
    <submittedName>
        <fullName evidence="9">Cell wall mannoprotein CIS3 like</fullName>
    </submittedName>
</protein>
<dbReference type="GO" id="GO:0031505">
    <property type="term" value="P:fungal-type cell wall organization"/>
    <property type="evidence" value="ECO:0007669"/>
    <property type="project" value="UniProtKB-ARBA"/>
</dbReference>
<dbReference type="InterPro" id="IPR054508">
    <property type="entry name" value="PIR1-like_C"/>
</dbReference>
<accession>A0A8I2ZH74</accession>
<evidence type="ECO:0000256" key="7">
    <source>
        <dbReference type="SAM" id="MobiDB-lite"/>
    </source>
</evidence>
<keyword evidence="4" id="KW-0732">Signal</keyword>
<dbReference type="InterPro" id="IPR051153">
    <property type="entry name" value="Yeast_CWMannoprotein_PIR"/>
</dbReference>
<dbReference type="EMBL" id="JAEMWZ010000204">
    <property type="protein sequence ID" value="KAG7131456.1"/>
    <property type="molecule type" value="Genomic_DNA"/>
</dbReference>
<keyword evidence="3" id="KW-0964">Secreted</keyword>